<protein>
    <submittedName>
        <fullName evidence="6 7">Alpha-mannosidase</fullName>
    </submittedName>
</protein>
<dbReference type="InterPro" id="IPR041509">
    <property type="entry name" value="GH38_beta-1"/>
</dbReference>
<dbReference type="STRING" id="1423751.FC38_GL000579"/>
<dbReference type="GO" id="GO:0030246">
    <property type="term" value="F:carbohydrate binding"/>
    <property type="evidence" value="ECO:0007669"/>
    <property type="project" value="InterPro"/>
</dbReference>
<dbReference type="EMBL" id="CAKC01000009">
    <property type="protein sequence ID" value="CCI86283.1"/>
    <property type="molecule type" value="Genomic_DNA"/>
</dbReference>
<dbReference type="SUPFAM" id="SSF74650">
    <property type="entry name" value="Galactose mutarotase-like"/>
    <property type="match status" value="1"/>
</dbReference>
<accession>I7LF24</accession>
<dbReference type="PANTHER" id="PTHR46017:SF2">
    <property type="entry name" value="MANNOSYLGLYCERATE HYDROLASE"/>
    <property type="match status" value="1"/>
</dbReference>
<sequence length="889" mass="101321">MKKKRVFIISHTHWDREWYMGFEEHHMRLVNLIDDLLYLFKHDPDFDSFHLDGQDIIIDDYLAVRPEKREEVMHYIKEGKLRVGPFYILQDDFLTSPEGNIKNALYGMKKARDYGHQPVNIGYFPDTFGNMGQAPQMMKLLGFDAVAFGRGVTPTGFNNQVGQGKFDSTYSEMNWESPNHDQVLGILFANWYSNGNEIPVDEVEAKAYWTKKLAEAEKFASTRDLLFMNGVDHQPVQMDVTKAIKVANKLFPDYEFIHSNFDDYLKALKEDLPEDLTTVKGELTSQDTDGWYTLANTASSRVYLKQTNIKLERTLENKLAPLFLLKGQVTPTEQDKLDYAWLELLRNHPHDSITGCSVDEVHQGMMNRFRKVAQVAKSLCGEALTAFTDKIKTDGFSEEAKPFVILNTSGVTKHEEAVVKVELFRRLFAEASPEQAYRDAEKFLEDHQQLRVVDQAGNSVPFRVVKRYAAYGYDLPERTFRVPYMAAYVELAVASEIKPFSWQTFAVEFGQGDERGLISGQEARLENNFIRVEVMPNGEIKLFDQRNLNEAYRLHLVDTGDIGNEYIYRQSADKSRIIFNSPIKNLRSSQLLQGQKVTFEQTMLLPERAEAKLDYERQAVIDITHRTSVRSSVVKPFTIKVTLELSANDRRVKIKVEGDNQHQDHRLRAEVTTNQINAHNDSESIFEVVTRDNQVSPNWKNPTNPQHQQAFVSVHEQGKGVVIGNLGLQEYEVAPDGSEIALTLLRCTGELGDWGYFPTFDSQCLGEFEAEFSIGLTDGSQVEQVTAYQVARADQIPLITGQTARHSGEYAPEKTYLTVSNPAFAVTATERSESGEMIVRGYNLTAEKQPLEVKLWDQSAAAIVDFNGNKIDRAQTELDPAEIKTYRYE</sequence>
<evidence type="ECO:0000256" key="4">
    <source>
        <dbReference type="ARBA" id="ARBA00023295"/>
    </source>
</evidence>
<dbReference type="GO" id="GO:0009313">
    <property type="term" value="P:oligosaccharide catabolic process"/>
    <property type="evidence" value="ECO:0007669"/>
    <property type="project" value="TreeGrafter"/>
</dbReference>
<dbReference type="GO" id="GO:0046872">
    <property type="term" value="F:metal ion binding"/>
    <property type="evidence" value="ECO:0007669"/>
    <property type="project" value="UniProtKB-KW"/>
</dbReference>
<dbReference type="GO" id="GO:0006013">
    <property type="term" value="P:mannose metabolic process"/>
    <property type="evidence" value="ECO:0007669"/>
    <property type="project" value="InterPro"/>
</dbReference>
<dbReference type="InterPro" id="IPR011330">
    <property type="entry name" value="Glyco_hydro/deAcase_b/a-brl"/>
</dbReference>
<evidence type="ECO:0000256" key="1">
    <source>
        <dbReference type="ARBA" id="ARBA00009792"/>
    </source>
</evidence>
<dbReference type="AlphaFoldDB" id="I7LF24"/>
<dbReference type="InterPro" id="IPR015341">
    <property type="entry name" value="Glyco_hydro_38_cen"/>
</dbReference>
<dbReference type="InterPro" id="IPR027291">
    <property type="entry name" value="Glyco_hydro_38_N_sf"/>
</dbReference>
<dbReference type="InterPro" id="IPR011682">
    <property type="entry name" value="Glyco_hydro_38_C"/>
</dbReference>
<dbReference type="SUPFAM" id="SSF88713">
    <property type="entry name" value="Glycoside hydrolase/deacetylase"/>
    <property type="match status" value="1"/>
</dbReference>
<comment type="caution">
    <text evidence="6">The sequence shown here is derived from an EMBL/GenBank/DDBJ whole genome shotgun (WGS) entry which is preliminary data.</text>
</comment>
<dbReference type="Gene3D" id="3.20.110.10">
    <property type="entry name" value="Glycoside hydrolase 38, N terminal domain"/>
    <property type="match status" value="1"/>
</dbReference>
<keyword evidence="3" id="KW-0378">Hydrolase</keyword>
<gene>
    <name evidence="6" type="ORF">BN52_06320</name>
    <name evidence="7" type="ORF">FC38_GL000579</name>
</gene>
<dbReference type="Pfam" id="PF09261">
    <property type="entry name" value="Alpha-mann_mid"/>
    <property type="match status" value="1"/>
</dbReference>
<dbReference type="GO" id="GO:0004559">
    <property type="term" value="F:alpha-mannosidase activity"/>
    <property type="evidence" value="ECO:0007669"/>
    <property type="project" value="InterPro"/>
</dbReference>
<dbReference type="Pfam" id="PF17677">
    <property type="entry name" value="Glyco_hydro38C2"/>
    <property type="match status" value="1"/>
</dbReference>
<dbReference type="Gene3D" id="2.70.98.30">
    <property type="entry name" value="Golgi alpha-mannosidase II, domain 4"/>
    <property type="match status" value="1"/>
</dbReference>
<keyword evidence="9" id="KW-1185">Reference proteome</keyword>
<feature type="domain" description="Glycoside hydrolase family 38 central" evidence="5">
    <location>
        <begin position="297"/>
        <end position="369"/>
    </location>
</feature>
<dbReference type="Pfam" id="PF18438">
    <property type="entry name" value="Glyco_hydro_38"/>
    <property type="match status" value="1"/>
</dbReference>
<evidence type="ECO:0000313" key="6">
    <source>
        <dbReference type="EMBL" id="CCI86283.1"/>
    </source>
</evidence>
<dbReference type="InterPro" id="IPR041147">
    <property type="entry name" value="GH38_C"/>
</dbReference>
<keyword evidence="4" id="KW-0326">Glycosidase</keyword>
<dbReference type="OrthoDB" id="9764050at2"/>
<evidence type="ECO:0000259" key="5">
    <source>
        <dbReference type="SMART" id="SM00872"/>
    </source>
</evidence>
<dbReference type="Proteomes" id="UP000009326">
    <property type="component" value="Unassembled WGS sequence"/>
</dbReference>
<organism evidence="6 8">
    <name type="scientific">Lactobacillus gigeriorum DSM 23908 = CRBIP 24.85</name>
    <dbReference type="NCBI Taxonomy" id="1423751"/>
    <lineage>
        <taxon>Bacteria</taxon>
        <taxon>Bacillati</taxon>
        <taxon>Bacillota</taxon>
        <taxon>Bacilli</taxon>
        <taxon>Lactobacillales</taxon>
        <taxon>Lactobacillaceae</taxon>
        <taxon>Lactobacillus</taxon>
    </lineage>
</organism>
<reference evidence="7 9" key="2">
    <citation type="journal article" date="2015" name="Genome Announc.">
        <title>Expanding the biotechnology potential of lactobacilli through comparative genomics of 213 strains and associated genera.</title>
        <authorList>
            <person name="Sun Z."/>
            <person name="Harris H.M."/>
            <person name="McCann A."/>
            <person name="Guo C."/>
            <person name="Argimon S."/>
            <person name="Zhang W."/>
            <person name="Yang X."/>
            <person name="Jeffery I.B."/>
            <person name="Cooney J.C."/>
            <person name="Kagawa T.F."/>
            <person name="Liu W."/>
            <person name="Song Y."/>
            <person name="Salvetti E."/>
            <person name="Wrobel A."/>
            <person name="Rasinkangas P."/>
            <person name="Parkhill J."/>
            <person name="Rea M.C."/>
            <person name="O'Sullivan O."/>
            <person name="Ritari J."/>
            <person name="Douillard F.P."/>
            <person name="Paul Ross R."/>
            <person name="Yang R."/>
            <person name="Briner A.E."/>
            <person name="Felis G.E."/>
            <person name="de Vos W.M."/>
            <person name="Barrangou R."/>
            <person name="Klaenhammer T.R."/>
            <person name="Caufield P.W."/>
            <person name="Cui Y."/>
            <person name="Zhang H."/>
            <person name="O'Toole P.W."/>
        </authorList>
    </citation>
    <scope>NUCLEOTIDE SEQUENCE [LARGE SCALE GENOMIC DNA]</scope>
    <source>
        <strain evidence="7 9">DSM 23908</strain>
    </source>
</reference>
<dbReference type="PATRIC" id="fig|1423751.3.peg.602"/>
<dbReference type="RefSeq" id="WP_008472172.1">
    <property type="nucleotide sequence ID" value="NZ_AYZO01000019.1"/>
</dbReference>
<evidence type="ECO:0000313" key="7">
    <source>
        <dbReference type="EMBL" id="KRN11732.1"/>
    </source>
</evidence>
<dbReference type="Gene3D" id="2.60.40.2220">
    <property type="match status" value="1"/>
</dbReference>
<dbReference type="InterPro" id="IPR028995">
    <property type="entry name" value="Glyco_hydro_57/38_cen_sf"/>
</dbReference>
<dbReference type="InterPro" id="IPR000602">
    <property type="entry name" value="Glyco_hydro_38_N"/>
</dbReference>
<reference evidence="6 8" key="1">
    <citation type="submission" date="2012-06" db="EMBL/GenBank/DDBJ databases">
        <title>Draft genome sequence of Lactobacillus gigeriorum CRBIP 24.85T, isolated from chicken crop.</title>
        <authorList>
            <person name="Cousin S."/>
            <person name="Ma L."/>
            <person name="Creno S."/>
            <person name="Clermont D."/>
            <person name="Loux V."/>
            <person name="Bizet C."/>
            <person name="Bouchier C."/>
        </authorList>
    </citation>
    <scope>NUCLEOTIDE SEQUENCE [LARGE SCALE GENOMIC DNA]</scope>
    <source>
        <strain evidence="8">CRBIP 24.85T</strain>
        <strain evidence="6">Type strain: CRBIP 24.85</strain>
    </source>
</reference>
<dbReference type="SMART" id="SM00872">
    <property type="entry name" value="Alpha-mann_mid"/>
    <property type="match status" value="1"/>
</dbReference>
<dbReference type="Gene3D" id="2.60.40.2210">
    <property type="match status" value="1"/>
</dbReference>
<dbReference type="Gene3D" id="1.20.1270.50">
    <property type="entry name" value="Glycoside hydrolase family 38, central domain"/>
    <property type="match status" value="1"/>
</dbReference>
<dbReference type="InterPro" id="IPR037094">
    <property type="entry name" value="Glyco_hydro_38_cen_sf"/>
</dbReference>
<dbReference type="SUPFAM" id="SSF88688">
    <property type="entry name" value="Families 57/38 glycoside transferase middle domain"/>
    <property type="match status" value="1"/>
</dbReference>
<evidence type="ECO:0000313" key="9">
    <source>
        <dbReference type="Proteomes" id="UP000051521"/>
    </source>
</evidence>
<dbReference type="CDD" id="cd10814">
    <property type="entry name" value="GH38N_AMII_SpGH38_like"/>
    <property type="match status" value="1"/>
</dbReference>
<dbReference type="Proteomes" id="UP000051521">
    <property type="component" value="Unassembled WGS sequence"/>
</dbReference>
<name>I7LF24_9LACO</name>
<dbReference type="EMBL" id="AYZO01000019">
    <property type="protein sequence ID" value="KRN11732.1"/>
    <property type="molecule type" value="Genomic_DNA"/>
</dbReference>
<evidence type="ECO:0000313" key="8">
    <source>
        <dbReference type="Proteomes" id="UP000009326"/>
    </source>
</evidence>
<comment type="similarity">
    <text evidence="1">Belongs to the glycosyl hydrolase 38 family.</text>
</comment>
<proteinExistence type="inferred from homology"/>
<evidence type="ECO:0000256" key="3">
    <source>
        <dbReference type="ARBA" id="ARBA00022801"/>
    </source>
</evidence>
<dbReference type="InterPro" id="IPR011013">
    <property type="entry name" value="Gal_mutarotase_sf_dom"/>
</dbReference>
<dbReference type="Pfam" id="PF01074">
    <property type="entry name" value="Glyco_hydro_38N"/>
    <property type="match status" value="1"/>
</dbReference>
<dbReference type="PANTHER" id="PTHR46017">
    <property type="entry name" value="ALPHA-MANNOSIDASE 2C1"/>
    <property type="match status" value="1"/>
</dbReference>
<evidence type="ECO:0000256" key="2">
    <source>
        <dbReference type="ARBA" id="ARBA00022723"/>
    </source>
</evidence>
<keyword evidence="2" id="KW-0479">Metal-binding</keyword>
<dbReference type="Pfam" id="PF07748">
    <property type="entry name" value="Glyco_hydro_38C"/>
    <property type="match status" value="1"/>
</dbReference>